<organism evidence="4 5">
    <name type="scientific">Parolsenella catena</name>
    <dbReference type="NCBI Taxonomy" id="2003188"/>
    <lineage>
        <taxon>Bacteria</taxon>
        <taxon>Bacillati</taxon>
        <taxon>Actinomycetota</taxon>
        <taxon>Coriobacteriia</taxon>
        <taxon>Coriobacteriales</taxon>
        <taxon>Atopobiaceae</taxon>
        <taxon>Parolsenella</taxon>
    </lineage>
</organism>
<dbReference type="EMBL" id="AP019367">
    <property type="protein sequence ID" value="BBH50350.1"/>
    <property type="molecule type" value="Genomic_DNA"/>
</dbReference>
<keyword evidence="1" id="KW-0812">Transmembrane</keyword>
<accession>A0A3G9KA22</accession>
<evidence type="ECO:0000259" key="3">
    <source>
        <dbReference type="Pfam" id="PF01478"/>
    </source>
</evidence>
<dbReference type="Gene3D" id="1.20.120.1220">
    <property type="match status" value="1"/>
</dbReference>
<feature type="chain" id="PRO_5018246726" description="Prepilin type IV endopeptidase peptidase domain-containing protein" evidence="2">
    <location>
        <begin position="19"/>
        <end position="152"/>
    </location>
</feature>
<evidence type="ECO:0000256" key="2">
    <source>
        <dbReference type="SAM" id="SignalP"/>
    </source>
</evidence>
<sequence>MSLVWLAAAVLVALSAWAAVVDARTRRIPNACCAGVAACGVCLQLARLATGAIPPLGKPLMAFVAACAVLLAGFAAEMLYRRVAGRAGLGLGDVKLAAAWAVSLGWLVVPAFAVACLFGAVWALATRQRTFALGPWLSAAFAGTLLLTCLVS</sequence>
<protein>
    <recommendedName>
        <fullName evidence="3">Prepilin type IV endopeptidase peptidase domain-containing protein</fullName>
    </recommendedName>
</protein>
<dbReference type="KEGG" id="pcat:Pcatena_09370"/>
<evidence type="ECO:0000313" key="5">
    <source>
        <dbReference type="Proteomes" id="UP000273154"/>
    </source>
</evidence>
<dbReference type="Proteomes" id="UP000273154">
    <property type="component" value="Chromosome"/>
</dbReference>
<reference evidence="5" key="1">
    <citation type="submission" date="2018-11" db="EMBL/GenBank/DDBJ databases">
        <title>Comparative genomics of Parolsenella catena and Libanicoccus massiliensis: Reclassification of Libanicoccus massiliensis as Parolsenella massiliensis comb. nov.</title>
        <authorList>
            <person name="Sakamoto M."/>
            <person name="Ikeyama N."/>
            <person name="Murakami T."/>
            <person name="Mori H."/>
            <person name="Yuki M."/>
            <person name="Ohkuma M."/>
        </authorList>
    </citation>
    <scope>NUCLEOTIDE SEQUENCE [LARGE SCALE GENOMIC DNA]</scope>
    <source>
        <strain evidence="5">JCM 31932</strain>
    </source>
</reference>
<gene>
    <name evidence="4" type="ORF">Pcatena_09370</name>
</gene>
<feature type="transmembrane region" description="Helical" evidence="1">
    <location>
        <begin position="60"/>
        <end position="80"/>
    </location>
</feature>
<dbReference type="GO" id="GO:0016020">
    <property type="term" value="C:membrane"/>
    <property type="evidence" value="ECO:0007669"/>
    <property type="project" value="InterPro"/>
</dbReference>
<evidence type="ECO:0000313" key="4">
    <source>
        <dbReference type="EMBL" id="BBH50350.1"/>
    </source>
</evidence>
<name>A0A3G9KA22_9ACTN</name>
<dbReference type="RefSeq" id="WP_172596376.1">
    <property type="nucleotide sequence ID" value="NZ_AP019367.1"/>
</dbReference>
<dbReference type="AlphaFoldDB" id="A0A3G9KA22"/>
<keyword evidence="2" id="KW-0732">Signal</keyword>
<feature type="transmembrane region" description="Helical" evidence="1">
    <location>
        <begin position="100"/>
        <end position="124"/>
    </location>
</feature>
<feature type="domain" description="Prepilin type IV endopeptidase peptidase" evidence="3">
    <location>
        <begin position="10"/>
        <end position="124"/>
    </location>
</feature>
<feature type="signal peptide" evidence="2">
    <location>
        <begin position="1"/>
        <end position="18"/>
    </location>
</feature>
<dbReference type="GeneID" id="88849072"/>
<dbReference type="Pfam" id="PF01478">
    <property type="entry name" value="Peptidase_A24"/>
    <property type="match status" value="1"/>
</dbReference>
<feature type="transmembrane region" description="Helical" evidence="1">
    <location>
        <begin position="28"/>
        <end position="48"/>
    </location>
</feature>
<keyword evidence="1" id="KW-0472">Membrane</keyword>
<dbReference type="InterPro" id="IPR000045">
    <property type="entry name" value="Prepilin_IV_endopep_pep"/>
</dbReference>
<proteinExistence type="predicted"/>
<keyword evidence="5" id="KW-1185">Reference proteome</keyword>
<dbReference type="GO" id="GO:0004190">
    <property type="term" value="F:aspartic-type endopeptidase activity"/>
    <property type="evidence" value="ECO:0007669"/>
    <property type="project" value="InterPro"/>
</dbReference>
<feature type="transmembrane region" description="Helical" evidence="1">
    <location>
        <begin position="131"/>
        <end position="151"/>
    </location>
</feature>
<evidence type="ECO:0000256" key="1">
    <source>
        <dbReference type="SAM" id="Phobius"/>
    </source>
</evidence>
<keyword evidence="1" id="KW-1133">Transmembrane helix</keyword>